<evidence type="ECO:0000256" key="4">
    <source>
        <dbReference type="ARBA" id="ARBA00022989"/>
    </source>
</evidence>
<reference evidence="10" key="1">
    <citation type="submission" date="2016-10" db="EMBL/GenBank/DDBJ databases">
        <authorList>
            <person name="Varghese N."/>
            <person name="Submissions S."/>
        </authorList>
    </citation>
    <scope>NUCLEOTIDE SEQUENCE [LARGE SCALE GENOMIC DNA]</scope>
    <source>
        <strain evidence="10">DSM 43161</strain>
    </source>
</reference>
<dbReference type="InterPro" id="IPR038766">
    <property type="entry name" value="Membrane_comp_ABC_pdt"/>
</dbReference>
<feature type="transmembrane region" description="Helical" evidence="7">
    <location>
        <begin position="51"/>
        <end position="72"/>
    </location>
</feature>
<keyword evidence="4 7" id="KW-1133">Transmembrane helix</keyword>
<dbReference type="InterPro" id="IPR003838">
    <property type="entry name" value="ABC3_permease_C"/>
</dbReference>
<feature type="transmembrane region" description="Helical" evidence="7">
    <location>
        <begin position="465"/>
        <end position="492"/>
    </location>
</feature>
<keyword evidence="10" id="KW-1185">Reference proteome</keyword>
<gene>
    <name evidence="9" type="ORF">SAMN05660359_02698</name>
</gene>
<evidence type="ECO:0000256" key="5">
    <source>
        <dbReference type="ARBA" id="ARBA00023136"/>
    </source>
</evidence>
<feature type="transmembrane region" description="Helical" evidence="7">
    <location>
        <begin position="395"/>
        <end position="413"/>
    </location>
</feature>
<keyword evidence="2" id="KW-1003">Cell membrane</keyword>
<dbReference type="Proteomes" id="UP000183642">
    <property type="component" value="Unassembled WGS sequence"/>
</dbReference>
<feature type="region of interest" description="Disordered" evidence="6">
    <location>
        <begin position="1"/>
        <end position="22"/>
    </location>
</feature>
<dbReference type="EMBL" id="FOWE01000006">
    <property type="protein sequence ID" value="SFO32871.1"/>
    <property type="molecule type" value="Genomic_DNA"/>
</dbReference>
<evidence type="ECO:0000256" key="1">
    <source>
        <dbReference type="ARBA" id="ARBA00004651"/>
    </source>
</evidence>
<dbReference type="GO" id="GO:0005886">
    <property type="term" value="C:plasma membrane"/>
    <property type="evidence" value="ECO:0007669"/>
    <property type="project" value="UniProtKB-SubCell"/>
</dbReference>
<feature type="transmembrane region" description="Helical" evidence="7">
    <location>
        <begin position="513"/>
        <end position="533"/>
    </location>
</feature>
<dbReference type="PANTHER" id="PTHR30287:SF1">
    <property type="entry name" value="INNER MEMBRANE PROTEIN"/>
    <property type="match status" value="1"/>
</dbReference>
<feature type="transmembrane region" description="Helical" evidence="7">
    <location>
        <begin position="870"/>
        <end position="890"/>
    </location>
</feature>
<feature type="transmembrane region" description="Helical" evidence="7">
    <location>
        <begin position="299"/>
        <end position="324"/>
    </location>
</feature>
<evidence type="ECO:0000256" key="3">
    <source>
        <dbReference type="ARBA" id="ARBA00022692"/>
    </source>
</evidence>
<sequence>MTALASPPRPPEARGPAGDGRRSGRVAGWLVRWGLALRLARRDARRSPGRTALVLLMVGLPVLVVVAGATLVRTADVSPVEALPGRLGAADARIEGLAREPVYADPVLGEPLAIPGEDQAPWSAAEVSALLPAGSDLVERRTGSVEYRTGAGYARADGSVDDLTDPLREGAVTVVEGRVPERDGEVAVTPALAERAGVGDELLLTRDDVPVTVVGVLRSTGLGSSAVVLPPASADLLRGATAEFFAAVPGGLDWPAVQELNARGLLVVSREVVLDPPPAEEWLPPGGSSGSSGTAAQTAVVALVVAALLLEVVLLAGPAFAVGLRRRRRDLALLAANGATPADLRRAVLASGLLLGGGGALAGALLGSALAWPVAPVLEDRFDVTFGPFDVPVRDALVVVTAGALAGLAAAYVPARQAARTDVAVTLAGRRGQVRSSRRLPVLGLLVAAAGLVLTVLGARGTEFAVAGGAVLLVVGLLLATSWLVGLLAPLARRLPVSGRLAVRDATRNRTRTAPAVAAVMATVAGVTALAVGSASDSAQSERDYLPRAPMGAAVVTGVGGTDWDAVTAAVGRGLPGRDVAGIQGVSWSDPEGRLLRVARPGCSGPVDDCGWSDDAGVPVALSLADVLVGEPGALADLLPADLAPGVAAALAQGRVAVLGTGAVDAQEVVRLEAVRYDEATGRPESLGAVDLPGAEVPLTGSAQADLPAQVFVPASLAGQLPVPVETLQLVAGGPDAPVTAAEETRLREALAALDATVGLYVERGWSDDLSIARLVLLLVGGTLVLVATLTATGLAVADARPDAATLAAIGAPPRIRRLVAMGSAAVIGGFGALLGVLAGLPPGIAVAYPLTTTDYGAGADPVVVVPWDLLAAVAVGVPLLAVVVSGLAVRSRLPMTRREVG</sequence>
<dbReference type="PANTHER" id="PTHR30287">
    <property type="entry name" value="MEMBRANE COMPONENT OF PREDICTED ABC SUPERFAMILY METABOLITE UPTAKE TRANSPORTER"/>
    <property type="match status" value="1"/>
</dbReference>
<feature type="domain" description="ABC3 transporter permease C-terminal" evidence="8">
    <location>
        <begin position="306"/>
        <end position="422"/>
    </location>
</feature>
<feature type="transmembrane region" description="Helical" evidence="7">
    <location>
        <begin position="819"/>
        <end position="841"/>
    </location>
</feature>
<feature type="transmembrane region" description="Helical" evidence="7">
    <location>
        <begin position="353"/>
        <end position="375"/>
    </location>
</feature>
<evidence type="ECO:0000259" key="8">
    <source>
        <dbReference type="Pfam" id="PF02687"/>
    </source>
</evidence>
<evidence type="ECO:0000256" key="2">
    <source>
        <dbReference type="ARBA" id="ARBA00022475"/>
    </source>
</evidence>
<dbReference type="RefSeq" id="WP_075014033.1">
    <property type="nucleotide sequence ID" value="NZ_FOWE01000006.1"/>
</dbReference>
<keyword evidence="3 7" id="KW-0812">Transmembrane</keyword>
<name>A0A1I5GBG1_9ACTN</name>
<proteinExistence type="predicted"/>
<dbReference type="OrthoDB" id="3405625at2"/>
<comment type="subcellular location">
    <subcellularLocation>
        <location evidence="1">Cell membrane</location>
        <topology evidence="1">Multi-pass membrane protein</topology>
    </subcellularLocation>
</comment>
<dbReference type="AlphaFoldDB" id="A0A1I5GBG1"/>
<evidence type="ECO:0000313" key="9">
    <source>
        <dbReference type="EMBL" id="SFO32871.1"/>
    </source>
</evidence>
<dbReference type="Pfam" id="PF02687">
    <property type="entry name" value="FtsX"/>
    <property type="match status" value="1"/>
</dbReference>
<evidence type="ECO:0000313" key="10">
    <source>
        <dbReference type="Proteomes" id="UP000183642"/>
    </source>
</evidence>
<protein>
    <submittedName>
        <fullName evidence="9">Putative ABC transport system permease protein</fullName>
    </submittedName>
</protein>
<evidence type="ECO:0000256" key="7">
    <source>
        <dbReference type="SAM" id="Phobius"/>
    </source>
</evidence>
<evidence type="ECO:0000256" key="6">
    <source>
        <dbReference type="SAM" id="MobiDB-lite"/>
    </source>
</evidence>
<organism evidence="9 10">
    <name type="scientific">Geodermatophilus obscurus</name>
    <dbReference type="NCBI Taxonomy" id="1861"/>
    <lineage>
        <taxon>Bacteria</taxon>
        <taxon>Bacillati</taxon>
        <taxon>Actinomycetota</taxon>
        <taxon>Actinomycetes</taxon>
        <taxon>Geodermatophilales</taxon>
        <taxon>Geodermatophilaceae</taxon>
        <taxon>Geodermatophilus</taxon>
    </lineage>
</organism>
<accession>A0A1I5GBG1</accession>
<feature type="transmembrane region" description="Helical" evidence="7">
    <location>
        <begin position="775"/>
        <end position="798"/>
    </location>
</feature>
<feature type="transmembrane region" description="Helical" evidence="7">
    <location>
        <begin position="440"/>
        <end position="459"/>
    </location>
</feature>
<keyword evidence="5 7" id="KW-0472">Membrane</keyword>